<organism evidence="2 3">
    <name type="scientific">Ectopseudomonas composti</name>
    <dbReference type="NCBI Taxonomy" id="658457"/>
    <lineage>
        <taxon>Bacteria</taxon>
        <taxon>Pseudomonadati</taxon>
        <taxon>Pseudomonadota</taxon>
        <taxon>Gammaproteobacteria</taxon>
        <taxon>Pseudomonadales</taxon>
        <taxon>Pseudomonadaceae</taxon>
        <taxon>Ectopseudomonas</taxon>
    </lineage>
</organism>
<name>A0ABN0SAV3_9GAMM</name>
<dbReference type="Proteomes" id="UP000023842">
    <property type="component" value="Unassembled WGS sequence"/>
</dbReference>
<accession>A0ABN0SAV3</accession>
<keyword evidence="3" id="KW-1185">Reference proteome</keyword>
<dbReference type="InterPro" id="IPR008813">
    <property type="entry name" value="Plasmid_replication_RepL"/>
</dbReference>
<dbReference type="EMBL" id="JFJN01000051">
    <property type="protein sequence ID" value="EZH79569.1"/>
    <property type="molecule type" value="Genomic_DNA"/>
</dbReference>
<evidence type="ECO:0000259" key="1">
    <source>
        <dbReference type="Pfam" id="PF05732"/>
    </source>
</evidence>
<comment type="caution">
    <text evidence="2">The sequence shown here is derived from an EMBL/GenBank/DDBJ whole genome shotgun (WGS) entry which is preliminary data.</text>
</comment>
<sequence length="147" mass="16231">MPSRSSTRVVLQAVQDLHAQEQIVTRETLAEFTGLKLAIVDDRLKALIDDMMVIRVNKGVFVPADQHPPARPMTKSLLPDGTVNIEIGDHVLILTPKEDRMLASLQASVMMQTASIELGHQAAQANGELNARMNRLERLLVRMGEGK</sequence>
<dbReference type="RefSeq" id="WP_037002568.1">
    <property type="nucleotide sequence ID" value="NZ_JFJN01000051.1"/>
</dbReference>
<dbReference type="Pfam" id="PF05732">
    <property type="entry name" value="RepL"/>
    <property type="match status" value="1"/>
</dbReference>
<evidence type="ECO:0000313" key="2">
    <source>
        <dbReference type="EMBL" id="EZH79569.1"/>
    </source>
</evidence>
<protein>
    <recommendedName>
        <fullName evidence="1">Plasmid replication protein RepL domain-containing protein</fullName>
    </recommendedName>
</protein>
<evidence type="ECO:0000313" key="3">
    <source>
        <dbReference type="Proteomes" id="UP000023842"/>
    </source>
</evidence>
<proteinExistence type="predicted"/>
<reference evidence="3" key="1">
    <citation type="journal article" date="2014" name="Genome Announc.">
        <title>Draft Genome Sequence of the algae degrading bacterium Pseudomonas mendocina AD6.</title>
        <authorList>
            <person name="Barney B.M."/>
            <person name="Lenneman E.M."/>
        </authorList>
    </citation>
    <scope>NUCLEOTIDE SEQUENCE [LARGE SCALE GENOMIC DNA]</scope>
    <source>
        <strain evidence="3">AD6</strain>
    </source>
</reference>
<feature type="domain" description="Plasmid replication protein RepL" evidence="1">
    <location>
        <begin position="7"/>
        <end position="62"/>
    </location>
</feature>
<gene>
    <name evidence="2" type="ORF">AU05_17315</name>
</gene>